<evidence type="ECO:0000259" key="1">
    <source>
        <dbReference type="Pfam" id="PF18737"/>
    </source>
</evidence>
<comment type="caution">
    <text evidence="2">The sequence shown here is derived from an EMBL/GenBank/DDBJ whole genome shotgun (WGS) entry which is preliminary data.</text>
</comment>
<sequence length="227" mass="25674">MAAQTTEAFADGLDQAFSWRRMEIEAMRTEVQRLNPDQLHRPYSRMILRSSVALLYAHWEGYSKQVLQAYLDYVAKRRLKYGELRSELVVTAMRPKLERMVVDMEFAKSFLGDLSKLESQRAQLPKRGVVDTGSNLRYKRFAGILAALGLDIAPFETRQHLIDVRLCDARNDIAHGGESVPDPNGVLELITIVVEMMSELSTQLSNAAAQSAYRASVEPTRTDDQSH</sequence>
<evidence type="ECO:0000313" key="2">
    <source>
        <dbReference type="EMBL" id="REE04156.1"/>
    </source>
</evidence>
<reference evidence="2 3" key="1">
    <citation type="submission" date="2018-07" db="EMBL/GenBank/DDBJ databases">
        <title>Sequencing the genomes of 1000 actinobacteria strains.</title>
        <authorList>
            <person name="Klenk H.-P."/>
        </authorList>
    </citation>
    <scope>NUCLEOTIDE SEQUENCE [LARGE SCALE GENOMIC DNA]</scope>
    <source>
        <strain evidence="2 3">DSM 14442</strain>
    </source>
</reference>
<evidence type="ECO:0000313" key="3">
    <source>
        <dbReference type="Proteomes" id="UP000256727"/>
    </source>
</evidence>
<dbReference type="Pfam" id="PF18737">
    <property type="entry name" value="HEPN_MAE_28990"/>
    <property type="match status" value="1"/>
</dbReference>
<dbReference type="EMBL" id="QREH01000001">
    <property type="protein sequence ID" value="REE04156.1"/>
    <property type="molecule type" value="Genomic_DNA"/>
</dbReference>
<dbReference type="AlphaFoldDB" id="A0A3D9LET2"/>
<keyword evidence="3" id="KW-1185">Reference proteome</keyword>
<dbReference type="OrthoDB" id="4111339at2"/>
<proteinExistence type="predicted"/>
<dbReference type="Proteomes" id="UP000256727">
    <property type="component" value="Unassembled WGS sequence"/>
</dbReference>
<dbReference type="InterPro" id="IPR040788">
    <property type="entry name" value="HEPN_MAE_28990"/>
</dbReference>
<protein>
    <recommendedName>
        <fullName evidence="1">MAE-28990/MAE-18760-like HEPN domain-containing protein</fullName>
    </recommendedName>
</protein>
<dbReference type="RefSeq" id="WP_147301217.1">
    <property type="nucleotide sequence ID" value="NZ_QREH01000001.1"/>
</dbReference>
<gene>
    <name evidence="2" type="ORF">C8E99_1983</name>
</gene>
<accession>A0A3D9LET2</accession>
<organism evidence="2 3">
    <name type="scientific">Citricoccus muralis</name>
    <dbReference type="NCBI Taxonomy" id="169134"/>
    <lineage>
        <taxon>Bacteria</taxon>
        <taxon>Bacillati</taxon>
        <taxon>Actinomycetota</taxon>
        <taxon>Actinomycetes</taxon>
        <taxon>Micrococcales</taxon>
        <taxon>Micrococcaceae</taxon>
        <taxon>Citricoccus</taxon>
    </lineage>
</organism>
<name>A0A3D9LET2_9MICC</name>
<feature type="domain" description="MAE-28990/MAE-18760-like HEPN" evidence="1">
    <location>
        <begin position="10"/>
        <end position="212"/>
    </location>
</feature>